<dbReference type="EMBL" id="OW152828">
    <property type="protein sequence ID" value="CAH2045562.1"/>
    <property type="molecule type" value="Genomic_DNA"/>
</dbReference>
<keyword evidence="3" id="KW-1185">Reference proteome</keyword>
<feature type="region of interest" description="Disordered" evidence="1">
    <location>
        <begin position="68"/>
        <end position="151"/>
    </location>
</feature>
<name>A0ABN8I0N0_9NEOP</name>
<sequence length="261" mass="27624">MFSRVAGGPSKWSVYLRLEARRPSVTARPKSGPYGSGLRRRIILAHESLTPAFVPSAEECTRQLNPGERGLLEASPAGESARGTVAGPEEAHRPARVASSGVFQAGTGRCTGRFAKPPVMQGGPLPTRGRRTAGRKSGTGRSGAAERAARARPDCEVPSVVSVPIPCVRPVAQGPHAHRGPGPHVHTESPCTAPHSAPWRFSSARAASNALCSYHIAFVSLFALKLHKYLHDLILGVFSSRLVQTEALLGLAASDVTQRVL</sequence>
<feature type="non-terminal residue" evidence="2">
    <location>
        <position position="261"/>
    </location>
</feature>
<dbReference type="Proteomes" id="UP000837857">
    <property type="component" value="Chromosome 16"/>
</dbReference>
<evidence type="ECO:0000313" key="2">
    <source>
        <dbReference type="EMBL" id="CAH2045562.1"/>
    </source>
</evidence>
<organism evidence="2 3">
    <name type="scientific">Iphiclides podalirius</name>
    <name type="common">scarce swallowtail</name>
    <dbReference type="NCBI Taxonomy" id="110791"/>
    <lineage>
        <taxon>Eukaryota</taxon>
        <taxon>Metazoa</taxon>
        <taxon>Ecdysozoa</taxon>
        <taxon>Arthropoda</taxon>
        <taxon>Hexapoda</taxon>
        <taxon>Insecta</taxon>
        <taxon>Pterygota</taxon>
        <taxon>Neoptera</taxon>
        <taxon>Endopterygota</taxon>
        <taxon>Lepidoptera</taxon>
        <taxon>Glossata</taxon>
        <taxon>Ditrysia</taxon>
        <taxon>Papilionoidea</taxon>
        <taxon>Papilionidae</taxon>
        <taxon>Papilioninae</taxon>
        <taxon>Iphiclides</taxon>
    </lineage>
</organism>
<accession>A0ABN8I0N0</accession>
<protein>
    <submittedName>
        <fullName evidence="2">Uncharacterized protein</fullName>
    </submittedName>
</protein>
<evidence type="ECO:0000313" key="3">
    <source>
        <dbReference type="Proteomes" id="UP000837857"/>
    </source>
</evidence>
<proteinExistence type="predicted"/>
<gene>
    <name evidence="2" type="ORF">IPOD504_LOCUS5131</name>
</gene>
<evidence type="ECO:0000256" key="1">
    <source>
        <dbReference type="SAM" id="MobiDB-lite"/>
    </source>
</evidence>
<reference evidence="2" key="1">
    <citation type="submission" date="2022-03" db="EMBL/GenBank/DDBJ databases">
        <authorList>
            <person name="Martin H S."/>
        </authorList>
    </citation>
    <scope>NUCLEOTIDE SEQUENCE</scope>
</reference>